<keyword evidence="2" id="KW-1185">Reference proteome</keyword>
<gene>
    <name evidence="1" type="ORF">TTHERM_000852919</name>
</gene>
<accession>W7WX41</accession>
<dbReference type="AlphaFoldDB" id="W7WX41"/>
<dbReference type="GeneID" id="24440923"/>
<dbReference type="InParanoid" id="W7WX41"/>
<dbReference type="RefSeq" id="XP_012656103.1">
    <property type="nucleotide sequence ID" value="XM_012800649.1"/>
</dbReference>
<dbReference type="Proteomes" id="UP000009168">
    <property type="component" value="Unassembled WGS sequence"/>
</dbReference>
<reference evidence="2" key="1">
    <citation type="journal article" date="2006" name="PLoS Biol.">
        <title>Macronuclear genome sequence of the ciliate Tetrahymena thermophila, a model eukaryote.</title>
        <authorList>
            <person name="Eisen J.A."/>
            <person name="Coyne R.S."/>
            <person name="Wu M."/>
            <person name="Wu D."/>
            <person name="Thiagarajan M."/>
            <person name="Wortman J.R."/>
            <person name="Badger J.H."/>
            <person name="Ren Q."/>
            <person name="Amedeo P."/>
            <person name="Jones K.M."/>
            <person name="Tallon L.J."/>
            <person name="Delcher A.L."/>
            <person name="Salzberg S.L."/>
            <person name="Silva J.C."/>
            <person name="Haas B.J."/>
            <person name="Majoros W.H."/>
            <person name="Farzad M."/>
            <person name="Carlton J.M."/>
            <person name="Smith R.K. Jr."/>
            <person name="Garg J."/>
            <person name="Pearlman R.E."/>
            <person name="Karrer K.M."/>
            <person name="Sun L."/>
            <person name="Manning G."/>
            <person name="Elde N.C."/>
            <person name="Turkewitz A.P."/>
            <person name="Asai D.J."/>
            <person name="Wilkes D.E."/>
            <person name="Wang Y."/>
            <person name="Cai H."/>
            <person name="Collins K."/>
            <person name="Stewart B.A."/>
            <person name="Lee S.R."/>
            <person name="Wilamowska K."/>
            <person name="Weinberg Z."/>
            <person name="Ruzzo W.L."/>
            <person name="Wloga D."/>
            <person name="Gaertig J."/>
            <person name="Frankel J."/>
            <person name="Tsao C.-C."/>
            <person name="Gorovsky M.A."/>
            <person name="Keeling P.J."/>
            <person name="Waller R.F."/>
            <person name="Patron N.J."/>
            <person name="Cherry J.M."/>
            <person name="Stover N.A."/>
            <person name="Krieger C.J."/>
            <person name="del Toro C."/>
            <person name="Ryder H.F."/>
            <person name="Williamson S.C."/>
            <person name="Barbeau R.A."/>
            <person name="Hamilton E.P."/>
            <person name="Orias E."/>
        </authorList>
    </citation>
    <scope>NUCLEOTIDE SEQUENCE [LARGE SCALE GENOMIC DNA]</scope>
    <source>
        <strain evidence="2">SB210</strain>
    </source>
</reference>
<sequence length="150" mass="17771">MQQLILIEIVKKRKKITNKKMQQNTVKTFDKNQIKQLLDNILPVFMQAELKNNKKPVTIANILSYEKINQYILKKFPSADQNLITQEKLDKIYEGIIEILKSETETAMVFKNVIDIEFVKMYFLPYDLKEAHLIQTKNQINIIILIFQKQ</sequence>
<proteinExistence type="predicted"/>
<name>W7WX41_TETTS</name>
<organism evidence="1 2">
    <name type="scientific">Tetrahymena thermophila (strain SB210)</name>
    <dbReference type="NCBI Taxonomy" id="312017"/>
    <lineage>
        <taxon>Eukaryota</taxon>
        <taxon>Sar</taxon>
        <taxon>Alveolata</taxon>
        <taxon>Ciliophora</taxon>
        <taxon>Intramacronucleata</taxon>
        <taxon>Oligohymenophorea</taxon>
        <taxon>Hymenostomatida</taxon>
        <taxon>Tetrahymenina</taxon>
        <taxon>Tetrahymenidae</taxon>
        <taxon>Tetrahymena</taxon>
    </lineage>
</organism>
<evidence type="ECO:0000313" key="1">
    <source>
        <dbReference type="EMBL" id="EWS71370.1"/>
    </source>
</evidence>
<dbReference type="EMBL" id="GG662311">
    <property type="protein sequence ID" value="EWS71370.1"/>
    <property type="molecule type" value="Genomic_DNA"/>
</dbReference>
<dbReference type="KEGG" id="tet:TTHERM_000852919"/>
<protein>
    <submittedName>
        <fullName evidence="1">Uncharacterized protein</fullName>
    </submittedName>
</protein>
<evidence type="ECO:0000313" key="2">
    <source>
        <dbReference type="Proteomes" id="UP000009168"/>
    </source>
</evidence>